<dbReference type="Pfam" id="PF01047">
    <property type="entry name" value="MarR"/>
    <property type="match status" value="1"/>
</dbReference>
<dbReference type="GO" id="GO:0003700">
    <property type="term" value="F:DNA-binding transcription factor activity"/>
    <property type="evidence" value="ECO:0007669"/>
    <property type="project" value="InterPro"/>
</dbReference>
<evidence type="ECO:0000313" key="6">
    <source>
        <dbReference type="Proteomes" id="UP000233343"/>
    </source>
</evidence>
<dbReference type="EMBL" id="PISD01000010">
    <property type="protein sequence ID" value="PKG29915.1"/>
    <property type="molecule type" value="Genomic_DNA"/>
</dbReference>
<keyword evidence="6" id="KW-1185">Reference proteome</keyword>
<dbReference type="Gene3D" id="1.10.10.10">
    <property type="entry name" value="Winged helix-like DNA-binding domain superfamily/Winged helix DNA-binding domain"/>
    <property type="match status" value="1"/>
</dbReference>
<dbReference type="InterPro" id="IPR036390">
    <property type="entry name" value="WH_DNA-bd_sf"/>
</dbReference>
<accession>A0A2N0ZK71</accession>
<dbReference type="InterPro" id="IPR000835">
    <property type="entry name" value="HTH_MarR-typ"/>
</dbReference>
<dbReference type="SUPFAM" id="SSF46785">
    <property type="entry name" value="Winged helix' DNA-binding domain"/>
    <property type="match status" value="1"/>
</dbReference>
<dbReference type="PANTHER" id="PTHR42756:SF1">
    <property type="entry name" value="TRANSCRIPTIONAL REPRESSOR OF EMRAB OPERON"/>
    <property type="match status" value="1"/>
</dbReference>
<comment type="caution">
    <text evidence="5">The sequence shown here is derived from an EMBL/GenBank/DDBJ whole genome shotgun (WGS) entry which is preliminary data.</text>
</comment>
<proteinExistence type="predicted"/>
<keyword evidence="2" id="KW-0238">DNA-binding</keyword>
<evidence type="ECO:0000313" key="5">
    <source>
        <dbReference type="EMBL" id="PKG29915.1"/>
    </source>
</evidence>
<dbReference type="PANTHER" id="PTHR42756">
    <property type="entry name" value="TRANSCRIPTIONAL REGULATOR, MARR"/>
    <property type="match status" value="1"/>
</dbReference>
<dbReference type="RefSeq" id="WP_066195252.1">
    <property type="nucleotide sequence ID" value="NZ_JAFDQP010000008.1"/>
</dbReference>
<reference evidence="5 6" key="1">
    <citation type="journal article" date="2010" name="Int. J. Syst. Evol. Microbiol.">
        <title>Bacillus horneckiae sp. nov., isolated from a spacecraft-assembly clean room.</title>
        <authorList>
            <person name="Vaishampayan P."/>
            <person name="Probst A."/>
            <person name="Krishnamurthi S."/>
            <person name="Ghosh S."/>
            <person name="Osman S."/>
            <person name="McDowall A."/>
            <person name="Ruckmani A."/>
            <person name="Mayilraj S."/>
            <person name="Venkateswaran K."/>
        </authorList>
    </citation>
    <scope>NUCLEOTIDE SEQUENCE [LARGE SCALE GENOMIC DNA]</scope>
    <source>
        <strain evidence="6">1PO1SC</strain>
    </source>
</reference>
<dbReference type="Proteomes" id="UP000233343">
    <property type="component" value="Unassembled WGS sequence"/>
</dbReference>
<evidence type="ECO:0000256" key="1">
    <source>
        <dbReference type="ARBA" id="ARBA00023015"/>
    </source>
</evidence>
<dbReference type="GO" id="GO:0003677">
    <property type="term" value="F:DNA binding"/>
    <property type="evidence" value="ECO:0007669"/>
    <property type="project" value="UniProtKB-KW"/>
</dbReference>
<evidence type="ECO:0000256" key="2">
    <source>
        <dbReference type="ARBA" id="ARBA00023125"/>
    </source>
</evidence>
<evidence type="ECO:0000256" key="3">
    <source>
        <dbReference type="ARBA" id="ARBA00023163"/>
    </source>
</evidence>
<keyword evidence="3" id="KW-0804">Transcription</keyword>
<dbReference type="SMART" id="SM00347">
    <property type="entry name" value="HTH_MARR"/>
    <property type="match status" value="1"/>
</dbReference>
<dbReference type="PROSITE" id="PS50995">
    <property type="entry name" value="HTH_MARR_2"/>
    <property type="match status" value="1"/>
</dbReference>
<evidence type="ECO:0000259" key="4">
    <source>
        <dbReference type="PROSITE" id="PS50995"/>
    </source>
</evidence>
<gene>
    <name evidence="5" type="ORF">CWS20_05960</name>
</gene>
<keyword evidence="1" id="KW-0805">Transcription regulation</keyword>
<feature type="domain" description="HTH marR-type" evidence="4">
    <location>
        <begin position="4"/>
        <end position="135"/>
    </location>
</feature>
<dbReference type="InterPro" id="IPR036388">
    <property type="entry name" value="WH-like_DNA-bd_sf"/>
</dbReference>
<sequence>MNKQSELFHSINQVSRHYSKILNENLVPLGIYSAQWSIIFLLKRDGALSQKEISNYLGVEAPTMTRTLIRMEKSGWIIRLPGKDKREKKIELTEAALNEYPVWLKVVRKTEDEVLHQVLDEEIDDLLKLTQKLKNNLG</sequence>
<name>A0A2N0ZK71_9BACI</name>
<dbReference type="AlphaFoldDB" id="A0A2N0ZK71"/>
<dbReference type="PRINTS" id="PR00598">
    <property type="entry name" value="HTHMARR"/>
</dbReference>
<protein>
    <submittedName>
        <fullName evidence="5">MarR family transcriptional regulator</fullName>
    </submittedName>
</protein>
<organism evidence="5 6">
    <name type="scientific">Cytobacillus horneckiae</name>
    <dbReference type="NCBI Taxonomy" id="549687"/>
    <lineage>
        <taxon>Bacteria</taxon>
        <taxon>Bacillati</taxon>
        <taxon>Bacillota</taxon>
        <taxon>Bacilli</taxon>
        <taxon>Bacillales</taxon>
        <taxon>Bacillaceae</taxon>
        <taxon>Cytobacillus</taxon>
    </lineage>
</organism>